<evidence type="ECO:0000313" key="2">
    <source>
        <dbReference type="Proteomes" id="UP000324222"/>
    </source>
</evidence>
<dbReference type="AlphaFoldDB" id="A0A5B7DA16"/>
<name>A0A5B7DA16_PORTR</name>
<evidence type="ECO:0000313" key="1">
    <source>
        <dbReference type="EMBL" id="MPC18151.1"/>
    </source>
</evidence>
<accession>A0A5B7DA16</accession>
<proteinExistence type="predicted"/>
<dbReference type="EMBL" id="VSRR010000651">
    <property type="protein sequence ID" value="MPC18151.1"/>
    <property type="molecule type" value="Genomic_DNA"/>
</dbReference>
<sequence>MHRSALFLGVTRRRQRLSPRPREYKLQTTDSVRDFPPPIALLKKVLWFCCLGRAVYYKMPQSHIQANTATTFSSCLQSRVGIFMEADHHYY</sequence>
<gene>
    <name evidence="1" type="ORF">E2C01_011027</name>
</gene>
<keyword evidence="2" id="KW-1185">Reference proteome</keyword>
<reference evidence="1 2" key="1">
    <citation type="submission" date="2019-05" db="EMBL/GenBank/DDBJ databases">
        <title>Another draft genome of Portunus trituberculatus and its Hox gene families provides insights of decapod evolution.</title>
        <authorList>
            <person name="Jeong J.-H."/>
            <person name="Song I."/>
            <person name="Kim S."/>
            <person name="Choi T."/>
            <person name="Kim D."/>
            <person name="Ryu S."/>
            <person name="Kim W."/>
        </authorList>
    </citation>
    <scope>NUCLEOTIDE SEQUENCE [LARGE SCALE GENOMIC DNA]</scope>
    <source>
        <tissue evidence="1">Muscle</tissue>
    </source>
</reference>
<organism evidence="1 2">
    <name type="scientific">Portunus trituberculatus</name>
    <name type="common">Swimming crab</name>
    <name type="synonym">Neptunus trituberculatus</name>
    <dbReference type="NCBI Taxonomy" id="210409"/>
    <lineage>
        <taxon>Eukaryota</taxon>
        <taxon>Metazoa</taxon>
        <taxon>Ecdysozoa</taxon>
        <taxon>Arthropoda</taxon>
        <taxon>Crustacea</taxon>
        <taxon>Multicrustacea</taxon>
        <taxon>Malacostraca</taxon>
        <taxon>Eumalacostraca</taxon>
        <taxon>Eucarida</taxon>
        <taxon>Decapoda</taxon>
        <taxon>Pleocyemata</taxon>
        <taxon>Brachyura</taxon>
        <taxon>Eubrachyura</taxon>
        <taxon>Portunoidea</taxon>
        <taxon>Portunidae</taxon>
        <taxon>Portuninae</taxon>
        <taxon>Portunus</taxon>
    </lineage>
</organism>
<dbReference type="Proteomes" id="UP000324222">
    <property type="component" value="Unassembled WGS sequence"/>
</dbReference>
<comment type="caution">
    <text evidence="1">The sequence shown here is derived from an EMBL/GenBank/DDBJ whole genome shotgun (WGS) entry which is preliminary data.</text>
</comment>
<protein>
    <submittedName>
        <fullName evidence="1">Uncharacterized protein</fullName>
    </submittedName>
</protein>